<proteinExistence type="predicted"/>
<keyword evidence="1" id="KW-1133">Transmembrane helix</keyword>
<evidence type="ECO:0000256" key="1">
    <source>
        <dbReference type="SAM" id="Phobius"/>
    </source>
</evidence>
<dbReference type="EMBL" id="UYWY01022627">
    <property type="protein sequence ID" value="VDM46416.1"/>
    <property type="molecule type" value="Genomic_DNA"/>
</dbReference>
<keyword evidence="1" id="KW-0472">Membrane</keyword>
<evidence type="ECO:0000313" key="2">
    <source>
        <dbReference type="EMBL" id="VDM46416.1"/>
    </source>
</evidence>
<sequence>MAERKYLASVTTSNSSKMQVSKTMKGVKAQPTFFKDGCSQRLAQILGEHLLLLSLNSAALAILSIFNVFYVCTHRKTQSTKEEEVEPTVVIPPPVEVVGEQTPQSINPTISH</sequence>
<gene>
    <name evidence="2" type="ORF">TCNE_LOCUS15095</name>
</gene>
<feature type="transmembrane region" description="Helical" evidence="1">
    <location>
        <begin position="50"/>
        <end position="72"/>
    </location>
</feature>
<protein>
    <submittedName>
        <fullName evidence="2">Uncharacterized protein</fullName>
    </submittedName>
</protein>
<name>A0A3P7GMF9_TOXCA</name>
<dbReference type="AlphaFoldDB" id="A0A3P7GMF9"/>
<keyword evidence="1" id="KW-0812">Transmembrane</keyword>
<accession>A0A3P7GMF9</accession>
<organism evidence="2">
    <name type="scientific">Toxocara canis</name>
    <name type="common">Canine roundworm</name>
    <dbReference type="NCBI Taxonomy" id="6265"/>
    <lineage>
        <taxon>Eukaryota</taxon>
        <taxon>Metazoa</taxon>
        <taxon>Ecdysozoa</taxon>
        <taxon>Nematoda</taxon>
        <taxon>Chromadorea</taxon>
        <taxon>Rhabditida</taxon>
        <taxon>Spirurina</taxon>
        <taxon>Ascaridomorpha</taxon>
        <taxon>Ascaridoidea</taxon>
        <taxon>Toxocaridae</taxon>
        <taxon>Toxocara</taxon>
    </lineage>
</organism>
<reference evidence="2" key="1">
    <citation type="submission" date="2018-11" db="EMBL/GenBank/DDBJ databases">
        <authorList>
            <consortium name="Pathogen Informatics"/>
        </authorList>
    </citation>
    <scope>NUCLEOTIDE SEQUENCE [LARGE SCALE GENOMIC DNA]</scope>
</reference>